<dbReference type="InterPro" id="IPR037401">
    <property type="entry name" value="SnoaL-like"/>
</dbReference>
<gene>
    <name evidence="2" type="ORF">GV789_11400</name>
    <name evidence="3" type="ORF">GV794_05410</name>
</gene>
<dbReference type="InterPro" id="IPR032710">
    <property type="entry name" value="NTF2-like_dom_sf"/>
</dbReference>
<dbReference type="Pfam" id="PF13577">
    <property type="entry name" value="SnoaL_4"/>
    <property type="match status" value="1"/>
</dbReference>
<name>A0A6P1D3L6_9NOCA</name>
<dbReference type="SUPFAM" id="SSF54427">
    <property type="entry name" value="NTF2-like"/>
    <property type="match status" value="1"/>
</dbReference>
<reference evidence="4 5" key="1">
    <citation type="submission" date="2020-01" db="EMBL/GenBank/DDBJ databases">
        <title>Genetics and antimicrobial susceptibilities of Nocardia species isolated from the soil; a comparison with species isolated from humans.</title>
        <authorList>
            <person name="Carrasco G."/>
            <person name="Monzon S."/>
            <person name="Sansegundo M."/>
            <person name="Garcia E."/>
            <person name="Garrido N."/>
            <person name="Medina M.J."/>
            <person name="Villalon P."/>
            <person name="Ramirez-Arocha A.C."/>
            <person name="Jimenez P."/>
            <person name="Cuesta I."/>
            <person name="Valdezate S."/>
        </authorList>
    </citation>
    <scope>NUCLEOTIDE SEQUENCE [LARGE SCALE GENOMIC DNA]</scope>
    <source>
        <strain evidence="2 4">CNM20110639</strain>
        <strain evidence="3 5">CNM20110649</strain>
    </source>
</reference>
<evidence type="ECO:0000259" key="1">
    <source>
        <dbReference type="Pfam" id="PF13577"/>
    </source>
</evidence>
<accession>A0A6P1D3L6</accession>
<comment type="caution">
    <text evidence="2">The sequence shown here is derived from an EMBL/GenBank/DDBJ whole genome shotgun (WGS) entry which is preliminary data.</text>
</comment>
<organism evidence="2 4">
    <name type="scientific">Nocardia cyriacigeorgica</name>
    <dbReference type="NCBI Taxonomy" id="135487"/>
    <lineage>
        <taxon>Bacteria</taxon>
        <taxon>Bacillati</taxon>
        <taxon>Actinomycetota</taxon>
        <taxon>Actinomycetes</taxon>
        <taxon>Mycobacteriales</taxon>
        <taxon>Nocardiaceae</taxon>
        <taxon>Nocardia</taxon>
    </lineage>
</organism>
<evidence type="ECO:0000313" key="2">
    <source>
        <dbReference type="EMBL" id="NEW45057.1"/>
    </source>
</evidence>
<evidence type="ECO:0000313" key="4">
    <source>
        <dbReference type="Proteomes" id="UP000468928"/>
    </source>
</evidence>
<dbReference type="AlphaFoldDB" id="A0A6P1D3L6"/>
<feature type="domain" description="SnoaL-like" evidence="1">
    <location>
        <begin position="6"/>
        <end position="128"/>
    </location>
</feature>
<protein>
    <submittedName>
        <fullName evidence="2">Nuclear transport factor 2 family protein</fullName>
    </submittedName>
</protein>
<sequence>MVDLQAIADRVEIEALRAEFSDAAMMSDTERLASLYTEDGVYRIPAVNIEQSGREEIRRGTELHAGQWEYFVQTTHAGSVVLDGDTATGRAYICELGRLNDGRSIFNYALFHDRYRRTADGWKFAERTYEVRYFDTTPLPGSPDVVWAAEDARGRATALDTP</sequence>
<dbReference type="Proteomes" id="UP000468928">
    <property type="component" value="Unassembled WGS sequence"/>
</dbReference>
<dbReference type="Gene3D" id="3.10.450.50">
    <property type="match status" value="1"/>
</dbReference>
<evidence type="ECO:0000313" key="5">
    <source>
        <dbReference type="Proteomes" id="UP000470876"/>
    </source>
</evidence>
<dbReference type="EMBL" id="JAAGUZ010000025">
    <property type="protein sequence ID" value="NEW45057.1"/>
    <property type="molecule type" value="Genomic_DNA"/>
</dbReference>
<evidence type="ECO:0000313" key="3">
    <source>
        <dbReference type="EMBL" id="NEW55101.1"/>
    </source>
</evidence>
<dbReference type="Proteomes" id="UP000470876">
    <property type="component" value="Unassembled WGS sequence"/>
</dbReference>
<dbReference type="RefSeq" id="WP_163821999.1">
    <property type="nucleotide sequence ID" value="NZ_JAAGUX010000006.1"/>
</dbReference>
<proteinExistence type="predicted"/>
<keyword evidence="5" id="KW-1185">Reference proteome</keyword>
<dbReference type="EMBL" id="JAAGUX010000006">
    <property type="protein sequence ID" value="NEW55101.1"/>
    <property type="molecule type" value="Genomic_DNA"/>
</dbReference>